<accession>A0A232FHP6</accession>
<evidence type="ECO:0000313" key="2">
    <source>
        <dbReference type="Proteomes" id="UP000215335"/>
    </source>
</evidence>
<evidence type="ECO:0000313" key="1">
    <source>
        <dbReference type="EMBL" id="OXU30274.1"/>
    </source>
</evidence>
<dbReference type="OrthoDB" id="7697589at2759"/>
<dbReference type="AlphaFoldDB" id="A0A232FHP6"/>
<comment type="caution">
    <text evidence="1">The sequence shown here is derived from an EMBL/GenBank/DDBJ whole genome shotgun (WGS) entry which is preliminary data.</text>
</comment>
<proteinExistence type="predicted"/>
<dbReference type="EMBL" id="NNAY01000177">
    <property type="protein sequence ID" value="OXU30274.1"/>
    <property type="molecule type" value="Genomic_DNA"/>
</dbReference>
<name>A0A232FHP6_9HYME</name>
<gene>
    <name evidence="1" type="ORF">TSAR_003409</name>
</gene>
<keyword evidence="2" id="KW-1185">Reference proteome</keyword>
<reference evidence="1 2" key="1">
    <citation type="journal article" date="2017" name="Curr. Biol.">
        <title>The Evolution of Venom by Co-option of Single-Copy Genes.</title>
        <authorList>
            <person name="Martinson E.O."/>
            <person name="Mrinalini"/>
            <person name="Kelkar Y.D."/>
            <person name="Chang C.H."/>
            <person name="Werren J.H."/>
        </authorList>
    </citation>
    <scope>NUCLEOTIDE SEQUENCE [LARGE SCALE GENOMIC DNA]</scope>
    <source>
        <strain evidence="1 2">Alberta</strain>
        <tissue evidence="1">Whole body</tissue>
    </source>
</reference>
<protein>
    <submittedName>
        <fullName evidence="1">Uncharacterized protein</fullName>
    </submittedName>
</protein>
<sequence length="76" mass="8680">MDASDRDQLNQDIDAMYQRTANISALAAQQTHIVKSNLESMHEELVKDKMILHQQHQQLPNIINKTSQLQALAELL</sequence>
<organism evidence="1 2">
    <name type="scientific">Trichomalopsis sarcophagae</name>
    <dbReference type="NCBI Taxonomy" id="543379"/>
    <lineage>
        <taxon>Eukaryota</taxon>
        <taxon>Metazoa</taxon>
        <taxon>Ecdysozoa</taxon>
        <taxon>Arthropoda</taxon>
        <taxon>Hexapoda</taxon>
        <taxon>Insecta</taxon>
        <taxon>Pterygota</taxon>
        <taxon>Neoptera</taxon>
        <taxon>Endopterygota</taxon>
        <taxon>Hymenoptera</taxon>
        <taxon>Apocrita</taxon>
        <taxon>Proctotrupomorpha</taxon>
        <taxon>Chalcidoidea</taxon>
        <taxon>Pteromalidae</taxon>
        <taxon>Pteromalinae</taxon>
        <taxon>Trichomalopsis</taxon>
    </lineage>
</organism>
<dbReference type="Proteomes" id="UP000215335">
    <property type="component" value="Unassembled WGS sequence"/>
</dbReference>